<dbReference type="InterPro" id="IPR003785">
    <property type="entry name" value="Creatininase/forma_Hydrolase"/>
</dbReference>
<keyword evidence="4" id="KW-0862">Zinc</keyword>
<dbReference type="Gene3D" id="3.40.50.10310">
    <property type="entry name" value="Creatininase"/>
    <property type="match status" value="1"/>
</dbReference>
<keyword evidence="7" id="KW-1185">Reference proteome</keyword>
<evidence type="ECO:0000256" key="2">
    <source>
        <dbReference type="ARBA" id="ARBA00022723"/>
    </source>
</evidence>
<evidence type="ECO:0000256" key="3">
    <source>
        <dbReference type="ARBA" id="ARBA00022801"/>
    </source>
</evidence>
<comment type="cofactor">
    <cofactor evidence="1">
        <name>Zn(2+)</name>
        <dbReference type="ChEBI" id="CHEBI:29105"/>
    </cofactor>
</comment>
<name>A0ABX1XAG6_9BACL</name>
<dbReference type="PANTHER" id="PTHR35005">
    <property type="entry name" value="3-DEHYDRO-SCYLLO-INOSOSE HYDROLASE"/>
    <property type="match status" value="1"/>
</dbReference>
<proteinExistence type="inferred from homology"/>
<dbReference type="Pfam" id="PF02633">
    <property type="entry name" value="Creatininase"/>
    <property type="match status" value="1"/>
</dbReference>
<dbReference type="Proteomes" id="UP000653578">
    <property type="component" value="Unassembled WGS sequence"/>
</dbReference>
<dbReference type="EMBL" id="WHNY01000044">
    <property type="protein sequence ID" value="NOU65399.1"/>
    <property type="molecule type" value="Genomic_DNA"/>
</dbReference>
<organism evidence="6 7">
    <name type="scientific">Paenibacillus plantarum</name>
    <dbReference type="NCBI Taxonomy" id="2654975"/>
    <lineage>
        <taxon>Bacteria</taxon>
        <taxon>Bacillati</taxon>
        <taxon>Bacillota</taxon>
        <taxon>Bacilli</taxon>
        <taxon>Bacillales</taxon>
        <taxon>Paenibacillaceae</taxon>
        <taxon>Paenibacillus</taxon>
    </lineage>
</organism>
<dbReference type="PANTHER" id="PTHR35005:SF1">
    <property type="entry name" value="2-AMINO-5-FORMYLAMINO-6-RIBOSYLAMINOPYRIMIDIN-4(3H)-ONE 5'-MONOPHOSPHATE DEFORMYLASE"/>
    <property type="match status" value="1"/>
</dbReference>
<evidence type="ECO:0000256" key="1">
    <source>
        <dbReference type="ARBA" id="ARBA00001947"/>
    </source>
</evidence>
<dbReference type="InterPro" id="IPR024087">
    <property type="entry name" value="Creatininase-like_sf"/>
</dbReference>
<evidence type="ECO:0000256" key="5">
    <source>
        <dbReference type="ARBA" id="ARBA00024029"/>
    </source>
</evidence>
<dbReference type="SUPFAM" id="SSF102215">
    <property type="entry name" value="Creatininase"/>
    <property type="match status" value="1"/>
</dbReference>
<keyword evidence="2" id="KW-0479">Metal-binding</keyword>
<reference evidence="6 7" key="1">
    <citation type="submission" date="2019-10" db="EMBL/GenBank/DDBJ databases">
        <title>Description of Paenibacillus humi sp. nov.</title>
        <authorList>
            <person name="Carlier A."/>
            <person name="Qi S."/>
        </authorList>
    </citation>
    <scope>NUCLEOTIDE SEQUENCE [LARGE SCALE GENOMIC DNA]</scope>
    <source>
        <strain evidence="6 7">LMG 31461</strain>
    </source>
</reference>
<protein>
    <submittedName>
        <fullName evidence="6">Creatininase family protein</fullName>
    </submittedName>
</protein>
<evidence type="ECO:0000313" key="7">
    <source>
        <dbReference type="Proteomes" id="UP000653578"/>
    </source>
</evidence>
<sequence>MIRSHLFHALTRDQITAFAKSGGAVVVPLAATEQHGPHLPVYTDSMICESVVTKAVQLAAETVSLLMTPMLSIGCSEHHKNFGGTLSFTSTTYLQMLSDIGNSLVQCGFNKIIYINAHGGNEPLMQQAANDLAVKHAVWTASASYWRIASEVLHEYRMTEAGIIPGHAGAFESSMVMAIRREWVDEMSFKKDHPSVSWIGTGVPGTFVGKHGILTGHDGYTDSPIGASEEKGQVYIEAITSSLVQWLKTVLHTMKEPPDEQ</sequence>
<evidence type="ECO:0000313" key="6">
    <source>
        <dbReference type="EMBL" id="NOU65399.1"/>
    </source>
</evidence>
<dbReference type="RefSeq" id="WP_171631406.1">
    <property type="nucleotide sequence ID" value="NZ_WHNY01000044.1"/>
</dbReference>
<comment type="similarity">
    <text evidence="5">Belongs to the creatininase superfamily.</text>
</comment>
<keyword evidence="3" id="KW-0378">Hydrolase</keyword>
<evidence type="ECO:0000256" key="4">
    <source>
        <dbReference type="ARBA" id="ARBA00022833"/>
    </source>
</evidence>
<gene>
    <name evidence="6" type="ORF">GC096_15300</name>
</gene>
<accession>A0ABX1XAG6</accession>
<comment type="caution">
    <text evidence="6">The sequence shown here is derived from an EMBL/GenBank/DDBJ whole genome shotgun (WGS) entry which is preliminary data.</text>
</comment>